<dbReference type="CDD" id="cd06532">
    <property type="entry name" value="Glyco_transf_25"/>
    <property type="match status" value="1"/>
</dbReference>
<sequence length="213" mass="25230">MNYFCYIITLLESSERVENVKKLETKLKERGYHVEIIPAYYYKSVNIYDIMHRENILLKDTNGSLALTQIGCFLSHREAWKKIQSHSENDVHIIIEDDMNLDDNVELYDFNKIPEYDAVILWRHPSQLNTPVTHVQDGLLHQYFQWGMCSYAIRPSFAKDLLDIKQIDTPVDLLLYRDVYPHKKVFVTEHSPFINLGYLGVPSDYQYKSWIYT</sequence>
<accession>A0A6C0BGD4</accession>
<dbReference type="AlphaFoldDB" id="A0A6C0BGD4"/>
<reference evidence="2" key="1">
    <citation type="journal article" date="2020" name="Nature">
        <title>Giant virus diversity and host interactions through global metagenomics.</title>
        <authorList>
            <person name="Schulz F."/>
            <person name="Roux S."/>
            <person name="Paez-Espino D."/>
            <person name="Jungbluth S."/>
            <person name="Walsh D.A."/>
            <person name="Denef V.J."/>
            <person name="McMahon K.D."/>
            <person name="Konstantinidis K.T."/>
            <person name="Eloe-Fadrosh E.A."/>
            <person name="Kyrpides N.C."/>
            <person name="Woyke T."/>
        </authorList>
    </citation>
    <scope>NUCLEOTIDE SEQUENCE</scope>
    <source>
        <strain evidence="2">GVMAG-M-3300013004-44</strain>
    </source>
</reference>
<proteinExistence type="predicted"/>
<dbReference type="InterPro" id="IPR002654">
    <property type="entry name" value="Glyco_trans_25"/>
</dbReference>
<name>A0A6C0BGD4_9ZZZZ</name>
<organism evidence="2">
    <name type="scientific">viral metagenome</name>
    <dbReference type="NCBI Taxonomy" id="1070528"/>
    <lineage>
        <taxon>unclassified sequences</taxon>
        <taxon>metagenomes</taxon>
        <taxon>organismal metagenomes</taxon>
    </lineage>
</organism>
<dbReference type="EMBL" id="MN739155">
    <property type="protein sequence ID" value="QHS91140.1"/>
    <property type="molecule type" value="Genomic_DNA"/>
</dbReference>
<protein>
    <recommendedName>
        <fullName evidence="1">Glycosyl transferase family 25 domain-containing protein</fullName>
    </recommendedName>
</protein>
<evidence type="ECO:0000259" key="1">
    <source>
        <dbReference type="Pfam" id="PF01755"/>
    </source>
</evidence>
<feature type="domain" description="Glycosyl transferase family 25" evidence="1">
    <location>
        <begin position="5"/>
        <end position="174"/>
    </location>
</feature>
<evidence type="ECO:0000313" key="2">
    <source>
        <dbReference type="EMBL" id="QHS91140.1"/>
    </source>
</evidence>
<dbReference type="Pfam" id="PF01755">
    <property type="entry name" value="Glyco_transf_25"/>
    <property type="match status" value="1"/>
</dbReference>